<accession>A0A4R8IX99</accession>
<dbReference type="Proteomes" id="UP000294914">
    <property type="component" value="Unassembled WGS sequence"/>
</dbReference>
<dbReference type="AlphaFoldDB" id="A0A4R8IX99"/>
<keyword evidence="2" id="KW-1185">Reference proteome</keyword>
<evidence type="ECO:0000313" key="1">
    <source>
        <dbReference type="EMBL" id="TDY02399.1"/>
    </source>
</evidence>
<reference evidence="1 2" key="1">
    <citation type="submission" date="2019-03" db="EMBL/GenBank/DDBJ databases">
        <title>Genomic Encyclopedia of Type Strains, Phase IV (KMG-IV): sequencing the most valuable type-strain genomes for metagenomic binning, comparative biology and taxonomic classification.</title>
        <authorList>
            <person name="Goeker M."/>
        </authorList>
    </citation>
    <scope>NUCLEOTIDE SEQUENCE [LARGE SCALE GENOMIC DNA]</scope>
    <source>
        <strain evidence="1 2">DSM 16326</strain>
    </source>
</reference>
<proteinExistence type="predicted"/>
<organism evidence="1 2">
    <name type="scientific">Thiohalophilus thiocyanatoxydans</name>
    <dbReference type="NCBI Taxonomy" id="381308"/>
    <lineage>
        <taxon>Bacteria</taxon>
        <taxon>Pseudomonadati</taxon>
        <taxon>Pseudomonadota</taxon>
        <taxon>Gammaproteobacteria</taxon>
        <taxon>Thiohalomonadales</taxon>
        <taxon>Thiohalophilaceae</taxon>
        <taxon>Thiohalophilus</taxon>
    </lineage>
</organism>
<gene>
    <name evidence="1" type="ORF">EDC23_0767</name>
</gene>
<comment type="caution">
    <text evidence="1">The sequence shown here is derived from an EMBL/GenBank/DDBJ whole genome shotgun (WGS) entry which is preliminary data.</text>
</comment>
<evidence type="ECO:0000313" key="2">
    <source>
        <dbReference type="Proteomes" id="UP000294914"/>
    </source>
</evidence>
<protein>
    <submittedName>
        <fullName evidence="1">Uncharacterized protein</fullName>
    </submittedName>
</protein>
<name>A0A4R8IX99_9GAMM</name>
<sequence>MRRHGAVGRTKQGGLAVMAGATEGLAASRFYPVYA</sequence>
<dbReference type="EMBL" id="SOQX01000002">
    <property type="protein sequence ID" value="TDY02399.1"/>
    <property type="molecule type" value="Genomic_DNA"/>
</dbReference>